<dbReference type="InterPro" id="IPR001544">
    <property type="entry name" value="Aminotrans_IV"/>
</dbReference>
<dbReference type="InterPro" id="IPR043131">
    <property type="entry name" value="BCAT-like_N"/>
</dbReference>
<dbReference type="GO" id="GO:0005829">
    <property type="term" value="C:cytosol"/>
    <property type="evidence" value="ECO:0007669"/>
    <property type="project" value="TreeGrafter"/>
</dbReference>
<dbReference type="AlphaFoldDB" id="A0A327ZD02"/>
<gene>
    <name evidence="2" type="ORF">B0I29_106139</name>
</gene>
<comment type="similarity">
    <text evidence="1">Belongs to the class-IV pyridoxal-phosphate-dependent aminotransferase family.</text>
</comment>
<dbReference type="Pfam" id="PF01063">
    <property type="entry name" value="Aminotran_4"/>
    <property type="match status" value="1"/>
</dbReference>
<dbReference type="Gene3D" id="3.30.470.10">
    <property type="match status" value="1"/>
</dbReference>
<keyword evidence="2" id="KW-0456">Lyase</keyword>
<dbReference type="Gene3D" id="3.20.10.10">
    <property type="entry name" value="D-amino Acid Aminotransferase, subunit A, domain 2"/>
    <property type="match status" value="1"/>
</dbReference>
<proteinExistence type="inferred from homology"/>
<dbReference type="GO" id="GO:0046394">
    <property type="term" value="P:carboxylic acid biosynthetic process"/>
    <property type="evidence" value="ECO:0007669"/>
    <property type="project" value="UniProtKB-ARBA"/>
</dbReference>
<accession>A0A327ZD02</accession>
<evidence type="ECO:0000256" key="1">
    <source>
        <dbReference type="ARBA" id="ARBA00009320"/>
    </source>
</evidence>
<dbReference type="SUPFAM" id="SSF56752">
    <property type="entry name" value="D-aminoacid aminotransferase-like PLP-dependent enzymes"/>
    <property type="match status" value="1"/>
</dbReference>
<dbReference type="PANTHER" id="PTHR42743">
    <property type="entry name" value="AMINO-ACID AMINOTRANSFERASE"/>
    <property type="match status" value="1"/>
</dbReference>
<reference evidence="2 3" key="1">
    <citation type="submission" date="2018-06" db="EMBL/GenBank/DDBJ databases">
        <title>Genomic Encyclopedia of Type Strains, Phase III (KMG-III): the genomes of soil and plant-associated and newly described type strains.</title>
        <authorList>
            <person name="Whitman W."/>
        </authorList>
    </citation>
    <scope>NUCLEOTIDE SEQUENCE [LARGE SCALE GENOMIC DNA]</scope>
    <source>
        <strain evidence="2 3">CGMCC 4.7090</strain>
    </source>
</reference>
<dbReference type="PANTHER" id="PTHR42743:SF11">
    <property type="entry name" value="AMINODEOXYCHORISMATE LYASE"/>
    <property type="match status" value="1"/>
</dbReference>
<evidence type="ECO:0000313" key="2">
    <source>
        <dbReference type="EMBL" id="RAK37870.1"/>
    </source>
</evidence>
<comment type="caution">
    <text evidence="2">The sequence shown here is derived from an EMBL/GenBank/DDBJ whole genome shotgun (WGS) entry which is preliminary data.</text>
</comment>
<dbReference type="GO" id="GO:0016829">
    <property type="term" value="F:lyase activity"/>
    <property type="evidence" value="ECO:0007669"/>
    <property type="project" value="UniProtKB-KW"/>
</dbReference>
<dbReference type="InterPro" id="IPR036038">
    <property type="entry name" value="Aminotransferase-like"/>
</dbReference>
<dbReference type="EMBL" id="QLMJ01000006">
    <property type="protein sequence ID" value="RAK37870.1"/>
    <property type="molecule type" value="Genomic_DNA"/>
</dbReference>
<protein>
    <submittedName>
        <fullName evidence="2">4-amino-4-deoxychorismate lyase</fullName>
    </submittedName>
</protein>
<dbReference type="InterPro" id="IPR043132">
    <property type="entry name" value="BCAT-like_C"/>
</dbReference>
<name>A0A327ZD02_9ACTN</name>
<sequence length="287" mass="30933">MWRTRLKHSSLFSTAVTERILVSPGDLLGDGVFETLHVRPSGPWLLEEHLARLASSAALLDMPEPPLDEVRAELSRAALALPDISDLSGERDAINAMARVVYTRSGLVHVSVGEIPPAILRERRDGIRVLTAGLGVSIRETPPWSITAAKSLSYASNFAARRWATRHSADDVVWLSTEGYALEAPTASLIWLSDGVIHTVPPAEARILPGITAAHLLSVVSSVGLDAKQQMITAAELADAEAIWLASSVRGLAEVTSLDGTRRPRSPWTPRLLNLLGFSAADAQQPR</sequence>
<dbReference type="InterPro" id="IPR050571">
    <property type="entry name" value="Class-IV_PLP-Dep_Aminotrnsfr"/>
</dbReference>
<dbReference type="Proteomes" id="UP000249341">
    <property type="component" value="Unassembled WGS sequence"/>
</dbReference>
<keyword evidence="3" id="KW-1185">Reference proteome</keyword>
<evidence type="ECO:0000313" key="3">
    <source>
        <dbReference type="Proteomes" id="UP000249341"/>
    </source>
</evidence>
<organism evidence="2 3">
    <name type="scientific">Actinoplanes lutulentus</name>
    <dbReference type="NCBI Taxonomy" id="1287878"/>
    <lineage>
        <taxon>Bacteria</taxon>
        <taxon>Bacillati</taxon>
        <taxon>Actinomycetota</taxon>
        <taxon>Actinomycetes</taxon>
        <taxon>Micromonosporales</taxon>
        <taxon>Micromonosporaceae</taxon>
        <taxon>Actinoplanes</taxon>
    </lineage>
</organism>